<reference evidence="1 2" key="1">
    <citation type="submission" date="2023-08" db="EMBL/GenBank/DDBJ databases">
        <title>Phytohabitans sansha sp. nov., isolated from marine sediment.</title>
        <authorList>
            <person name="Zhao Y."/>
            <person name="Yi K."/>
        </authorList>
    </citation>
    <scope>NUCLEOTIDE SEQUENCE [LARGE SCALE GENOMIC DNA]</scope>
    <source>
        <strain evidence="1 2">ZYX-F-186</strain>
    </source>
</reference>
<dbReference type="InterPro" id="IPR032466">
    <property type="entry name" value="Metal_Hydrolase"/>
</dbReference>
<dbReference type="Proteomes" id="UP001230908">
    <property type="component" value="Unassembled WGS sequence"/>
</dbReference>
<evidence type="ECO:0000313" key="1">
    <source>
        <dbReference type="EMBL" id="MDQ7910135.1"/>
    </source>
</evidence>
<proteinExistence type="predicted"/>
<dbReference type="SUPFAM" id="SSF51556">
    <property type="entry name" value="Metallo-dependent hydrolases"/>
    <property type="match status" value="1"/>
</dbReference>
<protein>
    <recommendedName>
        <fullName evidence="3">Amidohydrolase-related domain-containing protein</fullName>
    </recommendedName>
</protein>
<dbReference type="Gene3D" id="3.20.20.140">
    <property type="entry name" value="Metal-dependent hydrolases"/>
    <property type="match status" value="1"/>
</dbReference>
<dbReference type="EMBL" id="JAVHUY010000052">
    <property type="protein sequence ID" value="MDQ7910135.1"/>
    <property type="molecule type" value="Genomic_DNA"/>
</dbReference>
<sequence length="74" mass="8354">MQIRRWGGDPAKLVEWLVARFGARRVLWGSDITQTRLPYPEMVELARASVRTLPDAEAGAVLSGTAHTLYFQRL</sequence>
<accession>A0ABU0ZT29</accession>
<organism evidence="1 2">
    <name type="scientific">Phytohabitans maris</name>
    <dbReference type="NCBI Taxonomy" id="3071409"/>
    <lineage>
        <taxon>Bacteria</taxon>
        <taxon>Bacillati</taxon>
        <taxon>Actinomycetota</taxon>
        <taxon>Actinomycetes</taxon>
        <taxon>Micromonosporales</taxon>
        <taxon>Micromonosporaceae</taxon>
    </lineage>
</organism>
<evidence type="ECO:0000313" key="2">
    <source>
        <dbReference type="Proteomes" id="UP001230908"/>
    </source>
</evidence>
<gene>
    <name evidence="1" type="ORF">RB614_37135</name>
</gene>
<comment type="caution">
    <text evidence="1">The sequence shown here is derived from an EMBL/GenBank/DDBJ whole genome shotgun (WGS) entry which is preliminary data.</text>
</comment>
<keyword evidence="2" id="KW-1185">Reference proteome</keyword>
<evidence type="ECO:0008006" key="3">
    <source>
        <dbReference type="Google" id="ProtNLM"/>
    </source>
</evidence>
<name>A0ABU0ZT29_9ACTN</name>